<dbReference type="InterPro" id="IPR004013">
    <property type="entry name" value="PHP_dom"/>
</dbReference>
<dbReference type="InterPro" id="IPR004805">
    <property type="entry name" value="DnaE2/DnaE/PolC"/>
</dbReference>
<dbReference type="Pfam" id="PF07733">
    <property type="entry name" value="DNA_pol3_alpha"/>
    <property type="match status" value="1"/>
</dbReference>
<evidence type="ECO:0000256" key="2">
    <source>
        <dbReference type="ARBA" id="ARBA00009496"/>
    </source>
</evidence>
<dbReference type="SMART" id="SM00481">
    <property type="entry name" value="POLIIIAc"/>
    <property type="match status" value="1"/>
</dbReference>
<dbReference type="GO" id="GO:0005737">
    <property type="term" value="C:cytoplasm"/>
    <property type="evidence" value="ECO:0007669"/>
    <property type="project" value="UniProtKB-SubCell"/>
</dbReference>
<dbReference type="InterPro" id="IPR041931">
    <property type="entry name" value="DNA_pol3_alpha_thumb_dom"/>
</dbReference>
<dbReference type="Pfam" id="PF02811">
    <property type="entry name" value="PHP"/>
    <property type="match status" value="1"/>
</dbReference>
<dbReference type="InterPro" id="IPR003141">
    <property type="entry name" value="Pol/His_phosphatase_N"/>
</dbReference>
<dbReference type="CDD" id="cd12113">
    <property type="entry name" value="PHP_PolIIIA_DnaE3"/>
    <property type="match status" value="1"/>
</dbReference>
<sequence length="1165" mass="129446">MRTLLMSQRFVHLHNHTEFSLLDGANRIPAMVGRAKELGMDSLAITDHGVMFGVMEFYWACKDAGIKPLIGMEAYVAPNGHKKRSGREDNDRAHLLLLAKNLEGYRNLCKLATVAALEGFYSKPRIDHELLRQYGAGLIGTSTCLSSEICRALLRDDYVQANYLAGMYKEIFGEGNYFIELQDHRLDQQERIRPQLLRLSKELDIPLVATNDAHYLCKTDHDSHELLLCIQTNDVLSNSKRMKFNTREFYLKSQEEMEALFADVPEAIGNTGYVADMCEVELASNRAGMPLPELPEGETPGSYLRKLATESLPGRVQECDEAAWERLKFELDVIENTGFESYFLLVREFANYAREQGIHYGVRGSAAGSLVSYAIGITEVDPLHYDLTFERFLNPERVSMPDIDMDFEDARREEMIQYVTSKYGSERVAQIVTFGTMGAKAAIRDTSRVLGKPPQEADRICKCIPNTPGITLERALEEIAEFKQLVASDPEVREIVEKAKSVEGRIRHCGVHAAGLVISGEPLVEYVPLYRGNEGQPITAFEMGVLEKMGLLKMDFLGLSNLTVLAQTVRIVAETRGEHLDIGSIPLDDEATFEMLGRGDTTGVFQLESPGMRRHIQELKPRNVKELSAMVALFRPGPIKHIPEYIDAKYGRKKPEFLDDRMQPILEETYGVIVYQDQVLKSVRAVAGFTLGKADLLRKAMSKKDKSALDALLEDFLKGCAANGVEQRVAKRIWTRLEPFAGYAFNKAHAVCYAILAYQTAYLKAHYAVEYMAALLGAYMEKEDRVITLIDECRRQRIPVLQPSINRSGISFGVEGSAIRFGLAAIKGVGTGMVSSLIEERAANGPFRHLYEAAERLKPMGATKPVLEALIKAGALDEFGQNRLTLLGYVDGAISFADSANRDRNAGQVSLFGEGEQVADVVHYPELPEAEPPDRAQLTSMEKEVLGVYVSDHPLRGYERLLPQMSTHRCGAITELDDGTPVRMAGVVSNVRTLVTKRTGEKMASFRLEDFSGQVGVIVFAKTFAKLGVQVENDTVVQVEGAVMHRERRNGGEKDIEVRLDQLQRLDPPLDLDLASPDSMAGTVVIQISRATEADLKRLSKLLADHPGDYGLRLDVLVGKQVVPIFPALTVDPQDGLLRRIPKAVPGAEVTVMSADESKALAHRT</sequence>
<dbReference type="InterPro" id="IPR012340">
    <property type="entry name" value="NA-bd_OB-fold"/>
</dbReference>
<dbReference type="EC" id="2.7.7.7" evidence="3"/>
<dbReference type="Pfam" id="PF01336">
    <property type="entry name" value="tRNA_anti-codon"/>
    <property type="match status" value="1"/>
</dbReference>
<comment type="subcellular location">
    <subcellularLocation>
        <location evidence="1">Cytoplasm</location>
    </subcellularLocation>
</comment>
<organism evidence="11 12">
    <name type="scientific">Candidatus Nitrosymbiomonas proteolyticus</name>
    <dbReference type="NCBI Taxonomy" id="2608984"/>
    <lineage>
        <taxon>Bacteria</taxon>
        <taxon>Bacillati</taxon>
        <taxon>Armatimonadota</taxon>
        <taxon>Armatimonadota incertae sedis</taxon>
        <taxon>Candidatus Nitrosymbiomonas</taxon>
    </lineage>
</organism>
<keyword evidence="5" id="KW-0808">Transferase</keyword>
<dbReference type="InterPro" id="IPR029460">
    <property type="entry name" value="DNAPol_HHH"/>
</dbReference>
<dbReference type="Gene3D" id="1.10.10.1600">
    <property type="entry name" value="Bacterial DNA polymerase III alpha subunit, thumb domain"/>
    <property type="match status" value="1"/>
</dbReference>
<dbReference type="GO" id="GO:0003676">
    <property type="term" value="F:nucleic acid binding"/>
    <property type="evidence" value="ECO:0007669"/>
    <property type="project" value="InterPro"/>
</dbReference>
<keyword evidence="6" id="KW-0548">Nucleotidyltransferase</keyword>
<dbReference type="CDD" id="cd04485">
    <property type="entry name" value="DnaE_OBF"/>
    <property type="match status" value="1"/>
</dbReference>
<reference evidence="11" key="1">
    <citation type="journal article" name="DNA Res.">
        <title>The physiological potential of anammox bacteria as revealed by their core genome structure.</title>
        <authorList>
            <person name="Okubo T."/>
            <person name="Toyoda A."/>
            <person name="Fukuhara K."/>
            <person name="Uchiyama I."/>
            <person name="Harigaya Y."/>
            <person name="Kuroiwa M."/>
            <person name="Suzuki T."/>
            <person name="Murakami Y."/>
            <person name="Suwa Y."/>
            <person name="Takami H."/>
        </authorList>
    </citation>
    <scope>NUCLEOTIDE SEQUENCE</scope>
    <source>
        <strain evidence="11">317325-2</strain>
    </source>
</reference>
<dbReference type="KEGG" id="npy:NPRO_01370"/>
<dbReference type="Gene3D" id="3.20.20.140">
    <property type="entry name" value="Metal-dependent hydrolases"/>
    <property type="match status" value="1"/>
</dbReference>
<dbReference type="InterPro" id="IPR011708">
    <property type="entry name" value="DNA_pol3_alpha_NTPase_dom"/>
</dbReference>
<evidence type="ECO:0000313" key="12">
    <source>
        <dbReference type="Proteomes" id="UP000662873"/>
    </source>
</evidence>
<dbReference type="GO" id="GO:0003887">
    <property type="term" value="F:DNA-directed DNA polymerase activity"/>
    <property type="evidence" value="ECO:0007669"/>
    <property type="project" value="UniProtKB-KW"/>
</dbReference>
<dbReference type="PANTHER" id="PTHR32294">
    <property type="entry name" value="DNA POLYMERASE III SUBUNIT ALPHA"/>
    <property type="match status" value="1"/>
</dbReference>
<protein>
    <recommendedName>
        <fullName evidence="4">DNA polymerase III subunit alpha</fullName>
        <ecNumber evidence="3">2.7.7.7</ecNumber>
    </recommendedName>
</protein>
<dbReference type="EMBL" id="AP021858">
    <property type="protein sequence ID" value="BBO22542.1"/>
    <property type="molecule type" value="Genomic_DNA"/>
</dbReference>
<dbReference type="NCBIfam" id="NF004226">
    <property type="entry name" value="PRK05673.1"/>
    <property type="match status" value="1"/>
</dbReference>
<comment type="catalytic activity">
    <reaction evidence="9">
        <text>DNA(n) + a 2'-deoxyribonucleoside 5'-triphosphate = DNA(n+1) + diphosphate</text>
        <dbReference type="Rhea" id="RHEA:22508"/>
        <dbReference type="Rhea" id="RHEA-COMP:17339"/>
        <dbReference type="Rhea" id="RHEA-COMP:17340"/>
        <dbReference type="ChEBI" id="CHEBI:33019"/>
        <dbReference type="ChEBI" id="CHEBI:61560"/>
        <dbReference type="ChEBI" id="CHEBI:173112"/>
        <dbReference type="EC" id="2.7.7.7"/>
    </reaction>
</comment>
<dbReference type="Pfam" id="PF14579">
    <property type="entry name" value="HHH_6"/>
    <property type="match status" value="1"/>
</dbReference>
<evidence type="ECO:0000256" key="8">
    <source>
        <dbReference type="ARBA" id="ARBA00022932"/>
    </source>
</evidence>
<dbReference type="Gene3D" id="2.40.50.140">
    <property type="entry name" value="Nucleic acid-binding proteins"/>
    <property type="match status" value="1"/>
</dbReference>
<proteinExistence type="inferred from homology"/>
<dbReference type="SUPFAM" id="SSF50249">
    <property type="entry name" value="Nucleic acid-binding proteins"/>
    <property type="match status" value="1"/>
</dbReference>
<keyword evidence="8" id="KW-0239">DNA-directed DNA polymerase</keyword>
<dbReference type="InterPro" id="IPR004365">
    <property type="entry name" value="NA-bd_OB_tRNA"/>
</dbReference>
<dbReference type="SUPFAM" id="SSF89550">
    <property type="entry name" value="PHP domain-like"/>
    <property type="match status" value="1"/>
</dbReference>
<dbReference type="GO" id="GO:0008408">
    <property type="term" value="F:3'-5' exonuclease activity"/>
    <property type="evidence" value="ECO:0007669"/>
    <property type="project" value="InterPro"/>
</dbReference>
<gene>
    <name evidence="11" type="ORF">NPRO_01370</name>
</gene>
<evidence type="ECO:0000256" key="5">
    <source>
        <dbReference type="ARBA" id="ARBA00022679"/>
    </source>
</evidence>
<dbReference type="Proteomes" id="UP000662873">
    <property type="component" value="Chromosome"/>
</dbReference>
<evidence type="ECO:0000256" key="6">
    <source>
        <dbReference type="ARBA" id="ARBA00022695"/>
    </source>
</evidence>
<comment type="similarity">
    <text evidence="2">Belongs to the DNA polymerase type-C family. DnaE subfamily.</text>
</comment>
<evidence type="ECO:0000256" key="4">
    <source>
        <dbReference type="ARBA" id="ARBA00019114"/>
    </source>
</evidence>
<evidence type="ECO:0000256" key="3">
    <source>
        <dbReference type="ARBA" id="ARBA00012417"/>
    </source>
</evidence>
<evidence type="ECO:0000256" key="1">
    <source>
        <dbReference type="ARBA" id="ARBA00004496"/>
    </source>
</evidence>
<dbReference type="NCBIfam" id="TIGR00594">
    <property type="entry name" value="polc"/>
    <property type="match status" value="1"/>
</dbReference>
<dbReference type="NCBIfam" id="NF005298">
    <property type="entry name" value="PRK06826.1"/>
    <property type="match status" value="1"/>
</dbReference>
<evidence type="ECO:0000256" key="7">
    <source>
        <dbReference type="ARBA" id="ARBA00022705"/>
    </source>
</evidence>
<feature type="domain" description="Polymerase/histidinol phosphatase N-terminal" evidence="10">
    <location>
        <begin position="11"/>
        <end position="78"/>
    </location>
</feature>
<dbReference type="InterPro" id="IPR040982">
    <property type="entry name" value="DNA_pol3_finger"/>
</dbReference>
<evidence type="ECO:0000259" key="10">
    <source>
        <dbReference type="SMART" id="SM00481"/>
    </source>
</evidence>
<keyword evidence="7" id="KW-0235">DNA replication</keyword>
<dbReference type="PANTHER" id="PTHR32294:SF0">
    <property type="entry name" value="DNA POLYMERASE III SUBUNIT ALPHA"/>
    <property type="match status" value="1"/>
</dbReference>
<dbReference type="InterPro" id="IPR016195">
    <property type="entry name" value="Pol/histidinol_Pase-like"/>
</dbReference>
<name>A0A809RS64_9BACT</name>
<evidence type="ECO:0000313" key="11">
    <source>
        <dbReference type="EMBL" id="BBO22542.1"/>
    </source>
</evidence>
<dbReference type="Pfam" id="PF17657">
    <property type="entry name" value="DNA_pol3_finger"/>
    <property type="match status" value="1"/>
</dbReference>
<evidence type="ECO:0000256" key="9">
    <source>
        <dbReference type="ARBA" id="ARBA00049244"/>
    </source>
</evidence>
<dbReference type="AlphaFoldDB" id="A0A809RS64"/>
<dbReference type="Gene3D" id="1.10.150.870">
    <property type="match status" value="1"/>
</dbReference>
<accession>A0A809RS64</accession>
<dbReference type="GO" id="GO:0006260">
    <property type="term" value="P:DNA replication"/>
    <property type="evidence" value="ECO:0007669"/>
    <property type="project" value="UniProtKB-KW"/>
</dbReference>